<keyword evidence="5" id="KW-1185">Reference proteome</keyword>
<protein>
    <recommendedName>
        <fullName evidence="6">Transmembrane protein</fullName>
    </recommendedName>
</protein>
<keyword evidence="3" id="KW-0732">Signal</keyword>
<reference evidence="4" key="1">
    <citation type="journal article" date="2023" name="Mol. Phylogenet. Evol.">
        <title>Genome-scale phylogeny and comparative genomics of the fungal order Sordariales.</title>
        <authorList>
            <person name="Hensen N."/>
            <person name="Bonometti L."/>
            <person name="Westerberg I."/>
            <person name="Brannstrom I.O."/>
            <person name="Guillou S."/>
            <person name="Cros-Aarteil S."/>
            <person name="Calhoun S."/>
            <person name="Haridas S."/>
            <person name="Kuo A."/>
            <person name="Mondo S."/>
            <person name="Pangilinan J."/>
            <person name="Riley R."/>
            <person name="LaButti K."/>
            <person name="Andreopoulos B."/>
            <person name="Lipzen A."/>
            <person name="Chen C."/>
            <person name="Yan M."/>
            <person name="Daum C."/>
            <person name="Ng V."/>
            <person name="Clum A."/>
            <person name="Steindorff A."/>
            <person name="Ohm R.A."/>
            <person name="Martin F."/>
            <person name="Silar P."/>
            <person name="Natvig D.O."/>
            <person name="Lalanne C."/>
            <person name="Gautier V."/>
            <person name="Ament-Velasquez S.L."/>
            <person name="Kruys A."/>
            <person name="Hutchinson M.I."/>
            <person name="Powell A.J."/>
            <person name="Barry K."/>
            <person name="Miller A.N."/>
            <person name="Grigoriev I.V."/>
            <person name="Debuchy R."/>
            <person name="Gladieux P."/>
            <person name="Hiltunen Thoren M."/>
            <person name="Johannesson H."/>
        </authorList>
    </citation>
    <scope>NUCLEOTIDE SEQUENCE</scope>
    <source>
        <strain evidence="4">CBS 958.72</strain>
    </source>
</reference>
<keyword evidence="2" id="KW-0812">Transmembrane</keyword>
<evidence type="ECO:0000256" key="1">
    <source>
        <dbReference type="SAM" id="MobiDB-lite"/>
    </source>
</evidence>
<dbReference type="EMBL" id="JAULSN010000007">
    <property type="protein sequence ID" value="KAK3367043.1"/>
    <property type="molecule type" value="Genomic_DNA"/>
</dbReference>
<evidence type="ECO:0000313" key="5">
    <source>
        <dbReference type="Proteomes" id="UP001287356"/>
    </source>
</evidence>
<feature type="region of interest" description="Disordered" evidence="1">
    <location>
        <begin position="53"/>
        <end position="85"/>
    </location>
</feature>
<feature type="region of interest" description="Disordered" evidence="1">
    <location>
        <begin position="98"/>
        <end position="121"/>
    </location>
</feature>
<name>A0AAE0JZ37_9PEZI</name>
<organism evidence="4 5">
    <name type="scientific">Lasiosphaeria ovina</name>
    <dbReference type="NCBI Taxonomy" id="92902"/>
    <lineage>
        <taxon>Eukaryota</taxon>
        <taxon>Fungi</taxon>
        <taxon>Dikarya</taxon>
        <taxon>Ascomycota</taxon>
        <taxon>Pezizomycotina</taxon>
        <taxon>Sordariomycetes</taxon>
        <taxon>Sordariomycetidae</taxon>
        <taxon>Sordariales</taxon>
        <taxon>Lasiosphaeriaceae</taxon>
        <taxon>Lasiosphaeria</taxon>
    </lineage>
</organism>
<feature type="region of interest" description="Disordered" evidence="1">
    <location>
        <begin position="195"/>
        <end position="217"/>
    </location>
</feature>
<feature type="signal peptide" evidence="3">
    <location>
        <begin position="1"/>
        <end position="18"/>
    </location>
</feature>
<dbReference type="AlphaFoldDB" id="A0AAE0JZ37"/>
<comment type="caution">
    <text evidence="4">The sequence shown here is derived from an EMBL/GenBank/DDBJ whole genome shotgun (WGS) entry which is preliminary data.</text>
</comment>
<evidence type="ECO:0008006" key="6">
    <source>
        <dbReference type="Google" id="ProtNLM"/>
    </source>
</evidence>
<keyword evidence="2" id="KW-0472">Membrane</keyword>
<sequence length="217" mass="23178">MKPRSLYLALGLVPTALCAPVPAVLVEDIETAPETSALAQALSRFHPKHSSFRSAPEVVGESAPSPTPFDNRPFTPTASDKPSDVLALPRPIATDYLLSSSPDGKSHGSATAKPGPDTDDSLFTITEMEVTVGIPSQGIPCRRARLSRDRNDMLAVLLAVTFLAVVIMVETWTSVCRRQGTIRLEEDSTRQLLSAGAATDDSMGGLGEKDDCEAKFR</sequence>
<evidence type="ECO:0000256" key="3">
    <source>
        <dbReference type="SAM" id="SignalP"/>
    </source>
</evidence>
<accession>A0AAE0JZ37</accession>
<dbReference type="Proteomes" id="UP001287356">
    <property type="component" value="Unassembled WGS sequence"/>
</dbReference>
<reference evidence="4" key="2">
    <citation type="submission" date="2023-06" db="EMBL/GenBank/DDBJ databases">
        <authorList>
            <consortium name="Lawrence Berkeley National Laboratory"/>
            <person name="Haridas S."/>
            <person name="Hensen N."/>
            <person name="Bonometti L."/>
            <person name="Westerberg I."/>
            <person name="Brannstrom I.O."/>
            <person name="Guillou S."/>
            <person name="Cros-Aarteil S."/>
            <person name="Calhoun S."/>
            <person name="Kuo A."/>
            <person name="Mondo S."/>
            <person name="Pangilinan J."/>
            <person name="Riley R."/>
            <person name="Labutti K."/>
            <person name="Andreopoulos B."/>
            <person name="Lipzen A."/>
            <person name="Chen C."/>
            <person name="Yanf M."/>
            <person name="Daum C."/>
            <person name="Ng V."/>
            <person name="Clum A."/>
            <person name="Steindorff A."/>
            <person name="Ohm R."/>
            <person name="Martin F."/>
            <person name="Silar P."/>
            <person name="Natvig D."/>
            <person name="Lalanne C."/>
            <person name="Gautier V."/>
            <person name="Ament-Velasquez S.L."/>
            <person name="Kruys A."/>
            <person name="Hutchinson M.I."/>
            <person name="Powell A.J."/>
            <person name="Barry K."/>
            <person name="Miller A.N."/>
            <person name="Grigoriev I.V."/>
            <person name="Debuchy R."/>
            <person name="Gladieux P."/>
            <person name="Thoren M.H."/>
            <person name="Johannesson H."/>
        </authorList>
    </citation>
    <scope>NUCLEOTIDE SEQUENCE</scope>
    <source>
        <strain evidence="4">CBS 958.72</strain>
    </source>
</reference>
<feature type="compositionally biased region" description="Basic and acidic residues" evidence="1">
    <location>
        <begin position="207"/>
        <end position="217"/>
    </location>
</feature>
<keyword evidence="2" id="KW-1133">Transmembrane helix</keyword>
<evidence type="ECO:0000313" key="4">
    <source>
        <dbReference type="EMBL" id="KAK3367043.1"/>
    </source>
</evidence>
<feature type="chain" id="PRO_5041983397" description="Transmembrane protein" evidence="3">
    <location>
        <begin position="19"/>
        <end position="217"/>
    </location>
</feature>
<evidence type="ECO:0000256" key="2">
    <source>
        <dbReference type="SAM" id="Phobius"/>
    </source>
</evidence>
<gene>
    <name evidence="4" type="ORF">B0T24DRAFT_379115</name>
</gene>
<proteinExistence type="predicted"/>
<feature type="transmembrane region" description="Helical" evidence="2">
    <location>
        <begin position="153"/>
        <end position="173"/>
    </location>
</feature>